<dbReference type="EC" id="3.5.1.1" evidence="5"/>
<evidence type="ECO:0000313" key="6">
    <source>
        <dbReference type="Proteomes" id="UP000638648"/>
    </source>
</evidence>
<protein>
    <submittedName>
        <fullName evidence="5">L-asparaginase</fullName>
        <ecNumber evidence="5">3.5.1.1</ecNumber>
    </submittedName>
</protein>
<dbReference type="PANTHER" id="PTHR11707">
    <property type="entry name" value="L-ASPARAGINASE"/>
    <property type="match status" value="1"/>
</dbReference>
<dbReference type="PROSITE" id="PS51732">
    <property type="entry name" value="ASN_GLN_ASE_3"/>
    <property type="match status" value="1"/>
</dbReference>
<gene>
    <name evidence="5" type="ORF">HEB94_009028</name>
</gene>
<comment type="similarity">
    <text evidence="1">Belongs to the asparaginase 1 family.</text>
</comment>
<evidence type="ECO:0000259" key="3">
    <source>
        <dbReference type="Pfam" id="PF00710"/>
    </source>
</evidence>
<evidence type="ECO:0000259" key="4">
    <source>
        <dbReference type="Pfam" id="PF17763"/>
    </source>
</evidence>
<comment type="caution">
    <text evidence="5">The sequence shown here is derived from an EMBL/GenBank/DDBJ whole genome shotgun (WGS) entry which is preliminary data.</text>
</comment>
<dbReference type="Gene3D" id="3.40.50.1170">
    <property type="entry name" value="L-asparaginase, N-terminal domain"/>
    <property type="match status" value="1"/>
</dbReference>
<dbReference type="EMBL" id="JADBEM010000001">
    <property type="protein sequence ID" value="MBE1612180.1"/>
    <property type="molecule type" value="Genomic_DNA"/>
</dbReference>
<sequence>MTSGDADGQGGVRPALDAAALVAAVPDIAARADVRAHAVRSVPGASLGFDDLLGVLAAARSEVDAGAAGIVVTQGTDTIEESAYFLDLVWDRAEPLVVTGAMRHPEQPGADGPANLLASVVVATSAPARERGVLVVLNDEIHAARQVRKTHSSALGAFTSPDAGPTGRVREGAAHFFAPADRHERLPVPAGSRWPRVAVVETVLDEAGDLLPLISEHTHDAVVTSAFGVGHVSETMAERIGKLTASMPVTFASRTGAGGTFERTYGFPGSEADLLARGAIPAGRLDPRKARILLTLLLADGATLDKIRAAFVVHGGAGRGRP</sequence>
<dbReference type="GO" id="GO:0006528">
    <property type="term" value="P:asparagine metabolic process"/>
    <property type="evidence" value="ECO:0007669"/>
    <property type="project" value="InterPro"/>
</dbReference>
<feature type="domain" description="L-asparaginase N-terminal" evidence="3">
    <location>
        <begin position="9"/>
        <end position="178"/>
    </location>
</feature>
<dbReference type="PRINTS" id="PR00139">
    <property type="entry name" value="ASNGLNASE"/>
</dbReference>
<dbReference type="PIRSF" id="PIRSF001220">
    <property type="entry name" value="L-ASNase_gatD"/>
    <property type="match status" value="1"/>
</dbReference>
<dbReference type="InterPro" id="IPR027474">
    <property type="entry name" value="L-asparaginase_N"/>
</dbReference>
<dbReference type="Pfam" id="PF17763">
    <property type="entry name" value="Asparaginase_C"/>
    <property type="match status" value="1"/>
</dbReference>
<dbReference type="InterPro" id="IPR004550">
    <property type="entry name" value="AsnASE_II"/>
</dbReference>
<feature type="domain" description="Asparaginase/glutaminase C-terminal" evidence="4">
    <location>
        <begin position="196"/>
        <end position="311"/>
    </location>
</feature>
<dbReference type="CDD" id="cd08964">
    <property type="entry name" value="L-asparaginase_II"/>
    <property type="match status" value="1"/>
</dbReference>
<dbReference type="PIRSF" id="PIRSF500176">
    <property type="entry name" value="L_ASNase"/>
    <property type="match status" value="1"/>
</dbReference>
<keyword evidence="6" id="KW-1185">Reference proteome</keyword>
<dbReference type="AlphaFoldDB" id="A0A927RHG4"/>
<proteinExistence type="inferred from homology"/>
<evidence type="ECO:0000256" key="1">
    <source>
        <dbReference type="ARBA" id="ARBA00010518"/>
    </source>
</evidence>
<dbReference type="GO" id="GO:0004067">
    <property type="term" value="F:asparaginase activity"/>
    <property type="evidence" value="ECO:0007669"/>
    <property type="project" value="UniProtKB-UniRule"/>
</dbReference>
<accession>A0A927RHG4</accession>
<dbReference type="InterPro" id="IPR036152">
    <property type="entry name" value="Asp/glu_Ase-like_sf"/>
</dbReference>
<dbReference type="InterPro" id="IPR040919">
    <property type="entry name" value="Asparaginase_C"/>
</dbReference>
<dbReference type="InterPro" id="IPR037152">
    <property type="entry name" value="L-asparaginase_N_sf"/>
</dbReference>
<dbReference type="Pfam" id="PF00710">
    <property type="entry name" value="Asparaginase"/>
    <property type="match status" value="1"/>
</dbReference>
<organism evidence="5 6">
    <name type="scientific">Actinopolymorpha pittospori</name>
    <dbReference type="NCBI Taxonomy" id="648752"/>
    <lineage>
        <taxon>Bacteria</taxon>
        <taxon>Bacillati</taxon>
        <taxon>Actinomycetota</taxon>
        <taxon>Actinomycetes</taxon>
        <taxon>Propionibacteriales</taxon>
        <taxon>Actinopolymorphaceae</taxon>
        <taxon>Actinopolymorpha</taxon>
    </lineage>
</organism>
<reference evidence="5" key="1">
    <citation type="submission" date="2020-10" db="EMBL/GenBank/DDBJ databases">
        <title>Sequencing the genomes of 1000 actinobacteria strains.</title>
        <authorList>
            <person name="Klenk H.-P."/>
        </authorList>
    </citation>
    <scope>NUCLEOTIDE SEQUENCE</scope>
    <source>
        <strain evidence="5">DSM 45354</strain>
    </source>
</reference>
<dbReference type="Proteomes" id="UP000638648">
    <property type="component" value="Unassembled WGS sequence"/>
</dbReference>
<evidence type="ECO:0000313" key="5">
    <source>
        <dbReference type="EMBL" id="MBE1612180.1"/>
    </source>
</evidence>
<keyword evidence="2 5" id="KW-0378">Hydrolase</keyword>
<dbReference type="SMART" id="SM00870">
    <property type="entry name" value="Asparaginase"/>
    <property type="match status" value="1"/>
</dbReference>
<evidence type="ECO:0000256" key="2">
    <source>
        <dbReference type="ARBA" id="ARBA00022801"/>
    </source>
</evidence>
<dbReference type="InterPro" id="IPR027473">
    <property type="entry name" value="L-asparaginase_C"/>
</dbReference>
<name>A0A927RHG4_9ACTN</name>
<dbReference type="Gene3D" id="3.40.50.40">
    <property type="match status" value="1"/>
</dbReference>
<dbReference type="PANTHER" id="PTHR11707:SF28">
    <property type="entry name" value="60 KDA LYSOPHOSPHOLIPASE"/>
    <property type="match status" value="1"/>
</dbReference>
<dbReference type="InterPro" id="IPR006034">
    <property type="entry name" value="Asparaginase/glutaminase-like"/>
</dbReference>
<dbReference type="RefSeq" id="WP_192755276.1">
    <property type="nucleotide sequence ID" value="NZ_BAABJL010000005.1"/>
</dbReference>
<dbReference type="SUPFAM" id="SSF53774">
    <property type="entry name" value="Glutaminase/Asparaginase"/>
    <property type="match status" value="1"/>
</dbReference>